<dbReference type="GO" id="GO:0047661">
    <property type="term" value="F:amino-acid racemase activity"/>
    <property type="evidence" value="ECO:0007669"/>
    <property type="project" value="InterPro"/>
</dbReference>
<dbReference type="SUPFAM" id="SSF53681">
    <property type="entry name" value="Aspartate/glutamate racemase"/>
    <property type="match status" value="2"/>
</dbReference>
<sequence>MRKKLGIIGGMGSHAASWLFRRITELSYGEKDQEYIEVLLHNNTAIPDRTRAIVYNEASPLPELMRSIELFNRNNIEVAVMACLTAYHFKPQLSGLFNGYFADPVAFTVEKLYEIFPDLQGRRAGIIASTGALHSGVFHKALEPLGITVVSLEGEEQEKYFMQPIYMQGGIKSGNTSPAAASLFLQQVPLLQQKGAEVIIGACSEVPLMLRKEHISLPYIDVFELLAQKVVDTCYHYI</sequence>
<dbReference type="Pfam" id="PF01177">
    <property type="entry name" value="Asp_Glu_race"/>
    <property type="match status" value="1"/>
</dbReference>
<proteinExistence type="inferred from homology"/>
<reference evidence="3 4" key="1">
    <citation type="journal article" date="2013" name="Stand. Genomic Sci.">
        <title>Genomic Encyclopedia of Type Strains, Phase I: The one thousand microbial genomes (KMG-I) project.</title>
        <authorList>
            <person name="Kyrpides N.C."/>
            <person name="Woyke T."/>
            <person name="Eisen J.A."/>
            <person name="Garrity G."/>
            <person name="Lilburn T.G."/>
            <person name="Beck B.J."/>
            <person name="Whitman W.B."/>
            <person name="Hugenholtz P."/>
            <person name="Klenk H.P."/>
        </authorList>
    </citation>
    <scope>NUCLEOTIDE SEQUENCE [LARGE SCALE GENOMIC DNA]</scope>
    <source>
        <strain evidence="3 4">DSM 13484</strain>
    </source>
</reference>
<evidence type="ECO:0000313" key="4">
    <source>
        <dbReference type="Proteomes" id="UP000316778"/>
    </source>
</evidence>
<organism evidence="3 4">
    <name type="scientific">Chitinophaga japonensis</name>
    <name type="common">Flexibacter japonensis</name>
    <dbReference type="NCBI Taxonomy" id="104662"/>
    <lineage>
        <taxon>Bacteria</taxon>
        <taxon>Pseudomonadati</taxon>
        <taxon>Bacteroidota</taxon>
        <taxon>Chitinophagia</taxon>
        <taxon>Chitinophagales</taxon>
        <taxon>Chitinophagaceae</taxon>
        <taxon>Chitinophaga</taxon>
    </lineage>
</organism>
<protein>
    <submittedName>
        <fullName evidence="3">Aspartate racemase</fullName>
    </submittedName>
</protein>
<dbReference type="NCBIfam" id="TIGR00035">
    <property type="entry name" value="asp_race"/>
    <property type="match status" value="1"/>
</dbReference>
<dbReference type="Gene3D" id="3.40.50.1860">
    <property type="match status" value="2"/>
</dbReference>
<dbReference type="InterPro" id="IPR015942">
    <property type="entry name" value="Asp/Glu/hydantoin_racemase"/>
</dbReference>
<dbReference type="OrthoDB" id="9803739at2"/>
<dbReference type="PANTHER" id="PTHR21198">
    <property type="entry name" value="GLUTAMATE RACEMASE"/>
    <property type="match status" value="1"/>
</dbReference>
<dbReference type="InterPro" id="IPR001920">
    <property type="entry name" value="Asp/Glu_race"/>
</dbReference>
<dbReference type="EMBL" id="VLLG01000007">
    <property type="protein sequence ID" value="TWI82134.1"/>
    <property type="molecule type" value="Genomic_DNA"/>
</dbReference>
<name>A0A562SML9_CHIJA</name>
<gene>
    <name evidence="3" type="ORF">LX66_5452</name>
</gene>
<dbReference type="RefSeq" id="WP_145719327.1">
    <property type="nucleotide sequence ID" value="NZ_BAAAFY010000003.1"/>
</dbReference>
<dbReference type="PANTHER" id="PTHR21198:SF7">
    <property type="entry name" value="ASPARTATE-GLUTAMATE RACEMASE FAMILY"/>
    <property type="match status" value="1"/>
</dbReference>
<keyword evidence="2" id="KW-0413">Isomerase</keyword>
<dbReference type="AlphaFoldDB" id="A0A562SML9"/>
<dbReference type="Proteomes" id="UP000316778">
    <property type="component" value="Unassembled WGS sequence"/>
</dbReference>
<evidence type="ECO:0000256" key="1">
    <source>
        <dbReference type="ARBA" id="ARBA00007847"/>
    </source>
</evidence>
<comment type="similarity">
    <text evidence="1">Belongs to the aspartate/glutamate racemases family.</text>
</comment>
<evidence type="ECO:0000313" key="3">
    <source>
        <dbReference type="EMBL" id="TWI82134.1"/>
    </source>
</evidence>
<dbReference type="InterPro" id="IPR004380">
    <property type="entry name" value="Asp_race"/>
</dbReference>
<keyword evidence="4" id="KW-1185">Reference proteome</keyword>
<accession>A0A562SML9</accession>
<comment type="caution">
    <text evidence="3">The sequence shown here is derived from an EMBL/GenBank/DDBJ whole genome shotgun (WGS) entry which is preliminary data.</text>
</comment>
<evidence type="ECO:0000256" key="2">
    <source>
        <dbReference type="ARBA" id="ARBA00023235"/>
    </source>
</evidence>